<dbReference type="Gene3D" id="1.20.1280.50">
    <property type="match status" value="1"/>
</dbReference>
<sequence length="382" mass="43005">MSDTVFFPHEILTEILLRLPPKSLLRFTTVCKSWRSLITHPSFISLHHRLSSSFLLLQFSNRFILPHPHRHHHPSTTLRLPSLPHHYYSVVSFCNGLVCVAYGEHYQSVVVCNPCIRRFVTLPAPLQHYPCYYTSSVALGFDSSKCDYKVVRISCMVDDERYGLSAPEVEVFSLATGSWRTLDHGIAPVCYVARDTPPGFHDGLVHWVAKRYEAGGWYNFVLSFHFEGEMFREVMLPESLARRTSWGTLKVVGGGNGKTLTVYELDGGSPCSCNIWMMKEYDEVESWNKAFSFLMSGFCLEAPSLGMMLTDVKIPPKGLCVTCSGEVLLLVDVAGRRCLYSLDIKKESFTDLQIEIGAGFVYCGYYADSLLLLNIASGVVSY</sequence>
<dbReference type="PANTHER" id="PTHR31672">
    <property type="entry name" value="BNACNNG10540D PROTEIN"/>
    <property type="match status" value="1"/>
</dbReference>
<dbReference type="PANTHER" id="PTHR31672:SF13">
    <property type="entry name" value="F-BOX PROTEIN CPR30-LIKE"/>
    <property type="match status" value="1"/>
</dbReference>
<dbReference type="InterPro" id="IPR006527">
    <property type="entry name" value="F-box-assoc_dom_typ1"/>
</dbReference>
<dbReference type="NCBIfam" id="TIGR01640">
    <property type="entry name" value="F_box_assoc_1"/>
    <property type="match status" value="1"/>
</dbReference>
<reference evidence="2 3" key="1">
    <citation type="journal article" date="2023" name="Life. Sci Alliance">
        <title>Evolutionary insights into 3D genome organization and epigenetic landscape of Vigna mungo.</title>
        <authorList>
            <person name="Junaid A."/>
            <person name="Singh B."/>
            <person name="Bhatia S."/>
        </authorList>
    </citation>
    <scope>NUCLEOTIDE SEQUENCE [LARGE SCALE GENOMIC DNA]</scope>
    <source>
        <strain evidence="2">Urdbean</strain>
    </source>
</reference>
<evidence type="ECO:0000313" key="2">
    <source>
        <dbReference type="EMBL" id="WVY98661.1"/>
    </source>
</evidence>
<dbReference type="PROSITE" id="PS50181">
    <property type="entry name" value="FBOX"/>
    <property type="match status" value="1"/>
</dbReference>
<dbReference type="SUPFAM" id="SSF81383">
    <property type="entry name" value="F-box domain"/>
    <property type="match status" value="1"/>
</dbReference>
<dbReference type="EMBL" id="CP144692">
    <property type="protein sequence ID" value="WVY98661.1"/>
    <property type="molecule type" value="Genomic_DNA"/>
</dbReference>
<dbReference type="AlphaFoldDB" id="A0AAQ3MX20"/>
<proteinExistence type="predicted"/>
<dbReference type="CDD" id="cd22157">
    <property type="entry name" value="F-box_AtFBW1-like"/>
    <property type="match status" value="1"/>
</dbReference>
<dbReference type="InterPro" id="IPR050796">
    <property type="entry name" value="SCF_F-box_component"/>
</dbReference>
<accession>A0AAQ3MX20</accession>
<dbReference type="Pfam" id="PF07734">
    <property type="entry name" value="FBA_1"/>
    <property type="match status" value="1"/>
</dbReference>
<dbReference type="Proteomes" id="UP001374535">
    <property type="component" value="Chromosome 9"/>
</dbReference>
<dbReference type="InterPro" id="IPR011043">
    <property type="entry name" value="Gal_Oxase/kelch_b-propeller"/>
</dbReference>
<dbReference type="InterPro" id="IPR001810">
    <property type="entry name" value="F-box_dom"/>
</dbReference>
<dbReference type="SMART" id="SM00256">
    <property type="entry name" value="FBOX"/>
    <property type="match status" value="1"/>
</dbReference>
<dbReference type="SUPFAM" id="SSF50965">
    <property type="entry name" value="Galactose oxidase, central domain"/>
    <property type="match status" value="1"/>
</dbReference>
<evidence type="ECO:0000259" key="1">
    <source>
        <dbReference type="PROSITE" id="PS50181"/>
    </source>
</evidence>
<feature type="domain" description="F-box" evidence="1">
    <location>
        <begin position="1"/>
        <end position="46"/>
    </location>
</feature>
<evidence type="ECO:0000313" key="3">
    <source>
        <dbReference type="Proteomes" id="UP001374535"/>
    </source>
</evidence>
<name>A0AAQ3MX20_VIGMU</name>
<dbReference type="InterPro" id="IPR017451">
    <property type="entry name" value="F-box-assoc_interact_dom"/>
</dbReference>
<protein>
    <recommendedName>
        <fullName evidence="1">F-box domain-containing protein</fullName>
    </recommendedName>
</protein>
<dbReference type="Pfam" id="PF00646">
    <property type="entry name" value="F-box"/>
    <property type="match status" value="1"/>
</dbReference>
<keyword evidence="3" id="KW-1185">Reference proteome</keyword>
<dbReference type="InterPro" id="IPR036047">
    <property type="entry name" value="F-box-like_dom_sf"/>
</dbReference>
<gene>
    <name evidence="2" type="ORF">V8G54_030812</name>
</gene>
<organism evidence="2 3">
    <name type="scientific">Vigna mungo</name>
    <name type="common">Black gram</name>
    <name type="synonym">Phaseolus mungo</name>
    <dbReference type="NCBI Taxonomy" id="3915"/>
    <lineage>
        <taxon>Eukaryota</taxon>
        <taxon>Viridiplantae</taxon>
        <taxon>Streptophyta</taxon>
        <taxon>Embryophyta</taxon>
        <taxon>Tracheophyta</taxon>
        <taxon>Spermatophyta</taxon>
        <taxon>Magnoliopsida</taxon>
        <taxon>eudicotyledons</taxon>
        <taxon>Gunneridae</taxon>
        <taxon>Pentapetalae</taxon>
        <taxon>rosids</taxon>
        <taxon>fabids</taxon>
        <taxon>Fabales</taxon>
        <taxon>Fabaceae</taxon>
        <taxon>Papilionoideae</taxon>
        <taxon>50 kb inversion clade</taxon>
        <taxon>NPAAA clade</taxon>
        <taxon>indigoferoid/millettioid clade</taxon>
        <taxon>Phaseoleae</taxon>
        <taxon>Vigna</taxon>
    </lineage>
</organism>